<dbReference type="Pfam" id="PF12937">
    <property type="entry name" value="F-box-like"/>
    <property type="match status" value="1"/>
</dbReference>
<dbReference type="EMBL" id="JARKIE010000059">
    <property type="protein sequence ID" value="KAJ7691334.1"/>
    <property type="molecule type" value="Genomic_DNA"/>
</dbReference>
<reference evidence="2" key="1">
    <citation type="submission" date="2023-03" db="EMBL/GenBank/DDBJ databases">
        <title>Massive genome expansion in bonnet fungi (Mycena s.s.) driven by repeated elements and novel gene families across ecological guilds.</title>
        <authorList>
            <consortium name="Lawrence Berkeley National Laboratory"/>
            <person name="Harder C.B."/>
            <person name="Miyauchi S."/>
            <person name="Viragh M."/>
            <person name="Kuo A."/>
            <person name="Thoen E."/>
            <person name="Andreopoulos B."/>
            <person name="Lu D."/>
            <person name="Skrede I."/>
            <person name="Drula E."/>
            <person name="Henrissat B."/>
            <person name="Morin E."/>
            <person name="Kohler A."/>
            <person name="Barry K."/>
            <person name="LaButti K."/>
            <person name="Morin E."/>
            <person name="Salamov A."/>
            <person name="Lipzen A."/>
            <person name="Mereny Z."/>
            <person name="Hegedus B."/>
            <person name="Baldrian P."/>
            <person name="Stursova M."/>
            <person name="Weitz H."/>
            <person name="Taylor A."/>
            <person name="Grigoriev I.V."/>
            <person name="Nagy L.G."/>
            <person name="Martin F."/>
            <person name="Kauserud H."/>
        </authorList>
    </citation>
    <scope>NUCLEOTIDE SEQUENCE</scope>
    <source>
        <strain evidence="2">CBHHK067</strain>
    </source>
</reference>
<feature type="non-terminal residue" evidence="2">
    <location>
        <position position="93"/>
    </location>
</feature>
<keyword evidence="3" id="KW-1185">Reference proteome</keyword>
<evidence type="ECO:0000259" key="1">
    <source>
        <dbReference type="Pfam" id="PF12937"/>
    </source>
</evidence>
<feature type="non-terminal residue" evidence="2">
    <location>
        <position position="1"/>
    </location>
</feature>
<dbReference type="Proteomes" id="UP001221757">
    <property type="component" value="Unassembled WGS sequence"/>
</dbReference>
<dbReference type="InterPro" id="IPR001810">
    <property type="entry name" value="F-box_dom"/>
</dbReference>
<accession>A0AAD7GHN0</accession>
<comment type="caution">
    <text evidence="2">The sequence shown here is derived from an EMBL/GenBank/DDBJ whole genome shotgun (WGS) entry which is preliminary data.</text>
</comment>
<dbReference type="Gene3D" id="1.20.1280.50">
    <property type="match status" value="1"/>
</dbReference>
<feature type="domain" description="F-box" evidence="1">
    <location>
        <begin position="40"/>
        <end position="91"/>
    </location>
</feature>
<evidence type="ECO:0000313" key="2">
    <source>
        <dbReference type="EMBL" id="KAJ7691334.1"/>
    </source>
</evidence>
<sequence length="93" mass="10513">LAEDDTRIDKLREELDKACAHRKSLQDFYDRCRAVVSPIRNIPPEILLEIFGACALGERSLGGRSLWNLVEVCSLWKGLVMETPALWSTIVVD</sequence>
<dbReference type="SUPFAM" id="SSF81383">
    <property type="entry name" value="F-box domain"/>
    <property type="match status" value="1"/>
</dbReference>
<protein>
    <recommendedName>
        <fullName evidence="1">F-box domain-containing protein</fullName>
    </recommendedName>
</protein>
<evidence type="ECO:0000313" key="3">
    <source>
        <dbReference type="Proteomes" id="UP001221757"/>
    </source>
</evidence>
<dbReference type="AlphaFoldDB" id="A0AAD7GHN0"/>
<name>A0AAD7GHN0_MYCRO</name>
<organism evidence="2 3">
    <name type="scientific">Mycena rosella</name>
    <name type="common">Pink bonnet</name>
    <name type="synonym">Agaricus rosellus</name>
    <dbReference type="NCBI Taxonomy" id="1033263"/>
    <lineage>
        <taxon>Eukaryota</taxon>
        <taxon>Fungi</taxon>
        <taxon>Dikarya</taxon>
        <taxon>Basidiomycota</taxon>
        <taxon>Agaricomycotina</taxon>
        <taxon>Agaricomycetes</taxon>
        <taxon>Agaricomycetidae</taxon>
        <taxon>Agaricales</taxon>
        <taxon>Marasmiineae</taxon>
        <taxon>Mycenaceae</taxon>
        <taxon>Mycena</taxon>
    </lineage>
</organism>
<proteinExistence type="predicted"/>
<gene>
    <name evidence="2" type="ORF">B0H17DRAFT_841197</name>
</gene>
<dbReference type="InterPro" id="IPR036047">
    <property type="entry name" value="F-box-like_dom_sf"/>
</dbReference>